<sequence length="77" mass="9259">MRQLAFLSKMHELVQQHSQFIIAAHSPIIMAYPQATVFEFTEDGIKETTLEETQHYRTMKLFFEDKERFIHHLFTED</sequence>
<dbReference type="Proteomes" id="UP000628775">
    <property type="component" value="Unassembled WGS sequence"/>
</dbReference>
<gene>
    <name evidence="1" type="ORF">GCM10011391_11690</name>
</gene>
<organism evidence="1 2">
    <name type="scientific">Pullulanibacillus camelliae</name>
    <dbReference type="NCBI Taxonomy" id="1707096"/>
    <lineage>
        <taxon>Bacteria</taxon>
        <taxon>Bacillati</taxon>
        <taxon>Bacillota</taxon>
        <taxon>Bacilli</taxon>
        <taxon>Bacillales</taxon>
        <taxon>Sporolactobacillaceae</taxon>
        <taxon>Pullulanibacillus</taxon>
    </lineage>
</organism>
<proteinExistence type="predicted"/>
<protein>
    <recommendedName>
        <fullName evidence="3">ATPase AAA-type core domain-containing protein</fullName>
    </recommendedName>
</protein>
<comment type="caution">
    <text evidence="1">The sequence shown here is derived from an EMBL/GenBank/DDBJ whole genome shotgun (WGS) entry which is preliminary data.</text>
</comment>
<accession>A0A8J2VPW8</accession>
<evidence type="ECO:0000313" key="2">
    <source>
        <dbReference type="Proteomes" id="UP000628775"/>
    </source>
</evidence>
<reference evidence="1" key="1">
    <citation type="journal article" date="2014" name="Int. J. Syst. Evol. Microbiol.">
        <title>Complete genome sequence of Corynebacterium casei LMG S-19264T (=DSM 44701T), isolated from a smear-ripened cheese.</title>
        <authorList>
            <consortium name="US DOE Joint Genome Institute (JGI-PGF)"/>
            <person name="Walter F."/>
            <person name="Albersmeier A."/>
            <person name="Kalinowski J."/>
            <person name="Ruckert C."/>
        </authorList>
    </citation>
    <scope>NUCLEOTIDE SEQUENCE</scope>
    <source>
        <strain evidence="1">CGMCC 1.15371</strain>
    </source>
</reference>
<keyword evidence="2" id="KW-1185">Reference proteome</keyword>
<name>A0A8J2VPW8_9BACL</name>
<dbReference type="AlphaFoldDB" id="A0A8J2VPW8"/>
<evidence type="ECO:0000313" key="1">
    <source>
        <dbReference type="EMBL" id="GGE34669.1"/>
    </source>
</evidence>
<dbReference type="EMBL" id="BMIR01000004">
    <property type="protein sequence ID" value="GGE34669.1"/>
    <property type="molecule type" value="Genomic_DNA"/>
</dbReference>
<evidence type="ECO:0008006" key="3">
    <source>
        <dbReference type="Google" id="ProtNLM"/>
    </source>
</evidence>
<reference evidence="1" key="2">
    <citation type="submission" date="2020-09" db="EMBL/GenBank/DDBJ databases">
        <authorList>
            <person name="Sun Q."/>
            <person name="Zhou Y."/>
        </authorList>
    </citation>
    <scope>NUCLEOTIDE SEQUENCE</scope>
    <source>
        <strain evidence="1">CGMCC 1.15371</strain>
    </source>
</reference>